<reference evidence="1 2" key="1">
    <citation type="submission" date="2009-01" db="EMBL/GenBank/DDBJ databases">
        <authorList>
            <person name="Madupu R."/>
            <person name="Sebastian Y."/>
            <person name="Durkin A.S."/>
            <person name="Torralba M."/>
            <person name="Methe B."/>
            <person name="Sutton G.G."/>
            <person name="Strausberg R.L."/>
            <person name="Nelson K.E."/>
        </authorList>
    </citation>
    <scope>NUCLEOTIDE SEQUENCE [LARGE SCALE GENOMIC DNA]</scope>
    <source>
        <strain evidence="1 2">ATCC 49626</strain>
    </source>
</reference>
<protein>
    <submittedName>
        <fullName evidence="1">Uncharacterized protein</fullName>
    </submittedName>
</protein>
<evidence type="ECO:0000313" key="1">
    <source>
        <dbReference type="EMBL" id="EEE18161.1"/>
    </source>
</evidence>
<comment type="caution">
    <text evidence="1">The sequence shown here is derived from an EMBL/GenBank/DDBJ whole genome shotgun (WGS) entry which is preliminary data.</text>
</comment>
<dbReference type="Proteomes" id="UP000004070">
    <property type="component" value="Unassembled WGS sequence"/>
</dbReference>
<organism evidence="1 2">
    <name type="scientific">Lancefieldella rimae (strain ATCC 49626 / DSM 7090 / CCUG 31168 / NBRC 15546 / VPI D140H-11A)</name>
    <name type="common">Atopobium rimae</name>
    <dbReference type="NCBI Taxonomy" id="553184"/>
    <lineage>
        <taxon>Bacteria</taxon>
        <taxon>Bacillati</taxon>
        <taxon>Actinomycetota</taxon>
        <taxon>Coriobacteriia</taxon>
        <taxon>Coriobacteriales</taxon>
        <taxon>Atopobiaceae</taxon>
        <taxon>Lancefieldella</taxon>
    </lineage>
</organism>
<proteinExistence type="predicted"/>
<dbReference type="AlphaFoldDB" id="B9CL83"/>
<dbReference type="EMBL" id="ACFE01000001">
    <property type="protein sequence ID" value="EEE18161.1"/>
    <property type="molecule type" value="Genomic_DNA"/>
</dbReference>
<accession>B9CL83</accession>
<sequence length="47" mass="5148">MIFARDTGNSLITLVLPRGWCQEGVAKNAPSWVVIMALPNLQQVGHD</sequence>
<name>B9CL83_LANR4</name>
<gene>
    <name evidence="1" type="ORF">ATORI0001_0797</name>
</gene>
<evidence type="ECO:0000313" key="2">
    <source>
        <dbReference type="Proteomes" id="UP000004070"/>
    </source>
</evidence>